<dbReference type="Proteomes" id="UP001448858">
    <property type="component" value="Chromosome"/>
</dbReference>
<keyword evidence="4" id="KW-0804">Transcription</keyword>
<keyword evidence="7" id="KW-1185">Reference proteome</keyword>
<dbReference type="Gene3D" id="1.10.10.10">
    <property type="entry name" value="Winged helix-like DNA-binding domain superfamily/Winged helix DNA-binding domain"/>
    <property type="match status" value="1"/>
</dbReference>
<evidence type="ECO:0000256" key="2">
    <source>
        <dbReference type="ARBA" id="ARBA00023015"/>
    </source>
</evidence>
<evidence type="ECO:0000313" key="6">
    <source>
        <dbReference type="EMBL" id="WZP17205.1"/>
    </source>
</evidence>
<keyword evidence="2" id="KW-0805">Transcription regulation</keyword>
<dbReference type="PRINTS" id="PR00039">
    <property type="entry name" value="HTHLYSR"/>
</dbReference>
<dbReference type="RefSeq" id="WP_342024800.1">
    <property type="nucleotide sequence ID" value="NZ_CP151657.1"/>
</dbReference>
<evidence type="ECO:0000256" key="4">
    <source>
        <dbReference type="ARBA" id="ARBA00023163"/>
    </source>
</evidence>
<reference evidence="6 7" key="1">
    <citation type="submission" date="2024-04" db="EMBL/GenBank/DDBJ databases">
        <title>Arthrobacter sp. from Plains bison fecal sample.</title>
        <authorList>
            <person name="Ruzzini A."/>
        </authorList>
    </citation>
    <scope>NUCLEOTIDE SEQUENCE [LARGE SCALE GENOMIC DNA]</scope>
    <source>
        <strain evidence="6 7">EINP1</strain>
    </source>
</reference>
<dbReference type="Pfam" id="PF03466">
    <property type="entry name" value="LysR_substrate"/>
    <property type="match status" value="1"/>
</dbReference>
<dbReference type="InterPro" id="IPR000847">
    <property type="entry name" value="LysR_HTH_N"/>
</dbReference>
<dbReference type="InterPro" id="IPR036388">
    <property type="entry name" value="WH-like_DNA-bd_sf"/>
</dbReference>
<evidence type="ECO:0000256" key="1">
    <source>
        <dbReference type="ARBA" id="ARBA00009437"/>
    </source>
</evidence>
<comment type="similarity">
    <text evidence="1">Belongs to the LysR transcriptional regulatory family.</text>
</comment>
<dbReference type="PROSITE" id="PS50931">
    <property type="entry name" value="HTH_LYSR"/>
    <property type="match status" value="1"/>
</dbReference>
<evidence type="ECO:0000256" key="3">
    <source>
        <dbReference type="ARBA" id="ARBA00023125"/>
    </source>
</evidence>
<protein>
    <submittedName>
        <fullName evidence="6">LysR family transcriptional regulator</fullName>
    </submittedName>
</protein>
<evidence type="ECO:0000259" key="5">
    <source>
        <dbReference type="PROSITE" id="PS50931"/>
    </source>
</evidence>
<sequence length="319" mass="34100">MPKPFTLTQLRYFAVVAEAENMTAAAVRLCITQSALSTAVAQLEASLGTQLFVRLTRGLRLTPAGRQLAGDIKVVLEQADALYESARGLAASVVGELTVGVFSPLAPFRLPAILQSFERQHPGVEVSILEADLAGLQAALREGACDVALTYGLGLGEGFTARVLERVPPHVLVHAGHPAAAGPERSIALRDLAGEPSVVLDLPHSREYYEQLYALAGVEPNVRHRFSGYETVRSFVAKGHGYAVLNQRLHSNLTYSGGQVVVLALTDDFPPIDVMLVRPGAIKPTRRVLAFEETCLRLYGSAGNPSPQLDPSTQSMGLG</sequence>
<proteinExistence type="inferred from homology"/>
<name>A0ABZ2ZYN2_9MICC</name>
<keyword evidence="3" id="KW-0238">DNA-binding</keyword>
<dbReference type="InterPro" id="IPR005119">
    <property type="entry name" value="LysR_subst-bd"/>
</dbReference>
<accession>A0ABZ2ZYN2</accession>
<dbReference type="PANTHER" id="PTHR30346">
    <property type="entry name" value="TRANSCRIPTIONAL DUAL REGULATOR HCAR-RELATED"/>
    <property type="match status" value="1"/>
</dbReference>
<gene>
    <name evidence="6" type="ORF">AAE021_06530</name>
</gene>
<evidence type="ECO:0000313" key="7">
    <source>
        <dbReference type="Proteomes" id="UP001448858"/>
    </source>
</evidence>
<dbReference type="Pfam" id="PF00126">
    <property type="entry name" value="HTH_1"/>
    <property type="match status" value="1"/>
</dbReference>
<dbReference type="SUPFAM" id="SSF53850">
    <property type="entry name" value="Periplasmic binding protein-like II"/>
    <property type="match status" value="1"/>
</dbReference>
<dbReference type="InterPro" id="IPR036390">
    <property type="entry name" value="WH_DNA-bd_sf"/>
</dbReference>
<dbReference type="PANTHER" id="PTHR30346:SF0">
    <property type="entry name" value="HCA OPERON TRANSCRIPTIONAL ACTIVATOR HCAR"/>
    <property type="match status" value="1"/>
</dbReference>
<feature type="domain" description="HTH lysR-type" evidence="5">
    <location>
        <begin position="5"/>
        <end position="62"/>
    </location>
</feature>
<dbReference type="Gene3D" id="3.40.190.10">
    <property type="entry name" value="Periplasmic binding protein-like II"/>
    <property type="match status" value="2"/>
</dbReference>
<dbReference type="SUPFAM" id="SSF46785">
    <property type="entry name" value="Winged helix' DNA-binding domain"/>
    <property type="match status" value="1"/>
</dbReference>
<organism evidence="6 7">
    <name type="scientific">Arthrobacter citreus</name>
    <dbReference type="NCBI Taxonomy" id="1670"/>
    <lineage>
        <taxon>Bacteria</taxon>
        <taxon>Bacillati</taxon>
        <taxon>Actinomycetota</taxon>
        <taxon>Actinomycetes</taxon>
        <taxon>Micrococcales</taxon>
        <taxon>Micrococcaceae</taxon>
        <taxon>Arthrobacter</taxon>
    </lineage>
</organism>
<dbReference type="EMBL" id="CP151657">
    <property type="protein sequence ID" value="WZP17205.1"/>
    <property type="molecule type" value="Genomic_DNA"/>
</dbReference>